<evidence type="ECO:0000259" key="3">
    <source>
        <dbReference type="SMART" id="SM00822"/>
    </source>
</evidence>
<organism evidence="4 5">
    <name type="scientific">Exilibacterium tricleocarpae</name>
    <dbReference type="NCBI Taxonomy" id="2591008"/>
    <lineage>
        <taxon>Bacteria</taxon>
        <taxon>Pseudomonadati</taxon>
        <taxon>Pseudomonadota</taxon>
        <taxon>Gammaproteobacteria</taxon>
        <taxon>Cellvibrionales</taxon>
        <taxon>Cellvibrionaceae</taxon>
        <taxon>Exilibacterium</taxon>
    </lineage>
</organism>
<dbReference type="EMBL" id="VHSG01000008">
    <property type="protein sequence ID" value="TQV81382.1"/>
    <property type="molecule type" value="Genomic_DNA"/>
</dbReference>
<dbReference type="InterPro" id="IPR020904">
    <property type="entry name" value="Sc_DH/Rdtase_CS"/>
</dbReference>
<keyword evidence="5" id="KW-1185">Reference proteome</keyword>
<dbReference type="SUPFAM" id="SSF51735">
    <property type="entry name" value="NAD(P)-binding Rossmann-fold domains"/>
    <property type="match status" value="1"/>
</dbReference>
<evidence type="ECO:0000313" key="4">
    <source>
        <dbReference type="EMBL" id="TQV81382.1"/>
    </source>
</evidence>
<comment type="similarity">
    <text evidence="1">Belongs to the short-chain dehydrogenases/reductases (SDR) family.</text>
</comment>
<reference evidence="4 5" key="1">
    <citation type="submission" date="2019-06" db="EMBL/GenBank/DDBJ databases">
        <title>Whole genome sequence for Cellvibrionaceae sp. R142.</title>
        <authorList>
            <person name="Wang G."/>
        </authorList>
    </citation>
    <scope>NUCLEOTIDE SEQUENCE [LARGE SCALE GENOMIC DNA]</scope>
    <source>
        <strain evidence="4 5">R142</strain>
    </source>
</reference>
<dbReference type="SMART" id="SM00822">
    <property type="entry name" value="PKS_KR"/>
    <property type="match status" value="1"/>
</dbReference>
<gene>
    <name evidence="4" type="ORF">FKG94_08795</name>
</gene>
<dbReference type="PROSITE" id="PS00061">
    <property type="entry name" value="ADH_SHORT"/>
    <property type="match status" value="1"/>
</dbReference>
<name>A0A545TW06_9GAMM</name>
<evidence type="ECO:0000256" key="2">
    <source>
        <dbReference type="ARBA" id="ARBA00023002"/>
    </source>
</evidence>
<comment type="caution">
    <text evidence="4">The sequence shown here is derived from an EMBL/GenBank/DDBJ whole genome shotgun (WGS) entry which is preliminary data.</text>
</comment>
<dbReference type="AlphaFoldDB" id="A0A545TW06"/>
<dbReference type="InterPro" id="IPR002347">
    <property type="entry name" value="SDR_fam"/>
</dbReference>
<dbReference type="PRINTS" id="PR00081">
    <property type="entry name" value="GDHRDH"/>
</dbReference>
<dbReference type="PANTHER" id="PTHR43639:SF1">
    <property type="entry name" value="SHORT-CHAIN DEHYDROGENASE_REDUCTASE FAMILY PROTEIN"/>
    <property type="match status" value="1"/>
</dbReference>
<keyword evidence="2" id="KW-0560">Oxidoreductase</keyword>
<dbReference type="CDD" id="cd05233">
    <property type="entry name" value="SDR_c"/>
    <property type="match status" value="1"/>
</dbReference>
<dbReference type="OrthoDB" id="9806974at2"/>
<dbReference type="GO" id="GO:0016491">
    <property type="term" value="F:oxidoreductase activity"/>
    <property type="evidence" value="ECO:0007669"/>
    <property type="project" value="UniProtKB-KW"/>
</dbReference>
<sequence>MAGKVVLITGAAGGIGAAIAGAVAAAGGRVIAGYNSSRERARALCDRLPGDGHRAEATPVLDSVALATLAAKLQQEIGRLDILVNNAGMTRVVPHDDLDQLDDELIDSIFATNFRGAFACARAFRPLLESAGNGLIVNISSVAATTAVGSNIAYCASKAAMNSMTRSLARALAPRIRVVAVAPGWVDGDYARRADPQYLQQQIDKTPLARLAAAADVADAVIALASRLTFTTGSVIPVDGGRPLL</sequence>
<dbReference type="PANTHER" id="PTHR43639">
    <property type="entry name" value="OXIDOREDUCTASE, SHORT-CHAIN DEHYDROGENASE/REDUCTASE FAMILY (AFU_ORTHOLOGUE AFUA_5G02870)"/>
    <property type="match status" value="1"/>
</dbReference>
<dbReference type="PRINTS" id="PR00080">
    <property type="entry name" value="SDRFAMILY"/>
</dbReference>
<evidence type="ECO:0000313" key="5">
    <source>
        <dbReference type="Proteomes" id="UP000319732"/>
    </source>
</evidence>
<dbReference type="Gene3D" id="3.40.50.720">
    <property type="entry name" value="NAD(P)-binding Rossmann-like Domain"/>
    <property type="match status" value="1"/>
</dbReference>
<dbReference type="InterPro" id="IPR036291">
    <property type="entry name" value="NAD(P)-bd_dom_sf"/>
</dbReference>
<evidence type="ECO:0000256" key="1">
    <source>
        <dbReference type="ARBA" id="ARBA00006484"/>
    </source>
</evidence>
<dbReference type="Pfam" id="PF13561">
    <property type="entry name" value="adh_short_C2"/>
    <property type="match status" value="1"/>
</dbReference>
<feature type="domain" description="Ketoreductase" evidence="3">
    <location>
        <begin position="4"/>
        <end position="188"/>
    </location>
</feature>
<dbReference type="Proteomes" id="UP000319732">
    <property type="component" value="Unassembled WGS sequence"/>
</dbReference>
<dbReference type="FunFam" id="3.40.50.720:FF:000173">
    <property type="entry name" value="3-oxoacyl-[acyl-carrier protein] reductase"/>
    <property type="match status" value="1"/>
</dbReference>
<dbReference type="InterPro" id="IPR057326">
    <property type="entry name" value="KR_dom"/>
</dbReference>
<proteinExistence type="inferred from homology"/>
<accession>A0A545TW06</accession>
<protein>
    <submittedName>
        <fullName evidence="4">SDR family oxidoreductase</fullName>
    </submittedName>
</protein>